<evidence type="ECO:0000256" key="7">
    <source>
        <dbReference type="ARBA" id="ARBA00023163"/>
    </source>
</evidence>
<dbReference type="SMART" id="SM00355">
    <property type="entry name" value="ZnF_C2H2"/>
    <property type="match status" value="2"/>
</dbReference>
<dbReference type="EMBL" id="PKPP01000894">
    <property type="protein sequence ID" value="PWA87631.1"/>
    <property type="molecule type" value="Genomic_DNA"/>
</dbReference>
<keyword evidence="8" id="KW-0539">Nucleus</keyword>
<evidence type="ECO:0000259" key="11">
    <source>
        <dbReference type="PROSITE" id="PS50157"/>
    </source>
</evidence>
<feature type="compositionally biased region" description="Polar residues" evidence="10">
    <location>
        <begin position="136"/>
        <end position="149"/>
    </location>
</feature>
<keyword evidence="7" id="KW-0804">Transcription</keyword>
<feature type="domain" description="C2H2-type" evidence="11">
    <location>
        <begin position="181"/>
        <end position="203"/>
    </location>
</feature>
<evidence type="ECO:0000256" key="3">
    <source>
        <dbReference type="ARBA" id="ARBA00022737"/>
    </source>
</evidence>
<keyword evidence="6" id="KW-0805">Transcription regulation</keyword>
<dbReference type="SUPFAM" id="SSF57667">
    <property type="entry name" value="beta-beta-alpha zinc fingers"/>
    <property type="match status" value="1"/>
</dbReference>
<evidence type="ECO:0000256" key="9">
    <source>
        <dbReference type="PROSITE-ProRule" id="PRU00042"/>
    </source>
</evidence>
<evidence type="ECO:0000256" key="2">
    <source>
        <dbReference type="ARBA" id="ARBA00022723"/>
    </source>
</evidence>
<accession>A0A2U1PPG1</accession>
<dbReference type="PANTHER" id="PTHR26374:SF466">
    <property type="entry name" value="OS09G0122000 PROTEIN"/>
    <property type="match status" value="1"/>
</dbReference>
<dbReference type="GO" id="GO:0005634">
    <property type="term" value="C:nucleus"/>
    <property type="evidence" value="ECO:0007669"/>
    <property type="project" value="UniProtKB-SubCell"/>
</dbReference>
<keyword evidence="13" id="KW-1185">Reference proteome</keyword>
<feature type="domain" description="C2H2-type" evidence="11">
    <location>
        <begin position="97"/>
        <end position="124"/>
    </location>
</feature>
<comment type="subcellular location">
    <subcellularLocation>
        <location evidence="1">Nucleus</location>
    </subcellularLocation>
</comment>
<evidence type="ECO:0000313" key="13">
    <source>
        <dbReference type="Proteomes" id="UP000245207"/>
    </source>
</evidence>
<feature type="region of interest" description="Disordered" evidence="10">
    <location>
        <begin position="112"/>
        <end position="179"/>
    </location>
</feature>
<dbReference type="STRING" id="35608.A0A2U1PPG1"/>
<dbReference type="OrthoDB" id="6077919at2759"/>
<reference evidence="12 13" key="1">
    <citation type="journal article" date="2018" name="Mol. Plant">
        <title>The genome of Artemisia annua provides insight into the evolution of Asteraceae family and artemisinin biosynthesis.</title>
        <authorList>
            <person name="Shen Q."/>
            <person name="Zhang L."/>
            <person name="Liao Z."/>
            <person name="Wang S."/>
            <person name="Yan T."/>
            <person name="Shi P."/>
            <person name="Liu M."/>
            <person name="Fu X."/>
            <person name="Pan Q."/>
            <person name="Wang Y."/>
            <person name="Lv Z."/>
            <person name="Lu X."/>
            <person name="Zhang F."/>
            <person name="Jiang W."/>
            <person name="Ma Y."/>
            <person name="Chen M."/>
            <person name="Hao X."/>
            <person name="Li L."/>
            <person name="Tang Y."/>
            <person name="Lv G."/>
            <person name="Zhou Y."/>
            <person name="Sun X."/>
            <person name="Brodelius P.E."/>
            <person name="Rose J.K.C."/>
            <person name="Tang K."/>
        </authorList>
    </citation>
    <scope>NUCLEOTIDE SEQUENCE [LARGE SCALE GENOMIC DNA]</scope>
    <source>
        <strain evidence="13">cv. Huhao1</strain>
        <tissue evidence="12">Leaf</tissue>
    </source>
</reference>
<evidence type="ECO:0000256" key="4">
    <source>
        <dbReference type="ARBA" id="ARBA00022771"/>
    </source>
</evidence>
<evidence type="ECO:0000313" key="12">
    <source>
        <dbReference type="EMBL" id="PWA87631.1"/>
    </source>
</evidence>
<name>A0A2U1PPG1_ARTAN</name>
<protein>
    <submittedName>
        <fullName evidence="12">Zinc finger, C2H2</fullName>
    </submittedName>
</protein>
<evidence type="ECO:0000256" key="8">
    <source>
        <dbReference type="ARBA" id="ARBA00023242"/>
    </source>
</evidence>
<dbReference type="InterPro" id="IPR013087">
    <property type="entry name" value="Znf_C2H2_type"/>
</dbReference>
<keyword evidence="4 9" id="KW-0863">Zinc-finger</keyword>
<organism evidence="12 13">
    <name type="scientific">Artemisia annua</name>
    <name type="common">Sweet wormwood</name>
    <dbReference type="NCBI Taxonomy" id="35608"/>
    <lineage>
        <taxon>Eukaryota</taxon>
        <taxon>Viridiplantae</taxon>
        <taxon>Streptophyta</taxon>
        <taxon>Embryophyta</taxon>
        <taxon>Tracheophyta</taxon>
        <taxon>Spermatophyta</taxon>
        <taxon>Magnoliopsida</taxon>
        <taxon>eudicotyledons</taxon>
        <taxon>Gunneridae</taxon>
        <taxon>Pentapetalae</taxon>
        <taxon>asterids</taxon>
        <taxon>campanulids</taxon>
        <taxon>Asterales</taxon>
        <taxon>Asteraceae</taxon>
        <taxon>Asteroideae</taxon>
        <taxon>Anthemideae</taxon>
        <taxon>Artemisiinae</taxon>
        <taxon>Artemisia</taxon>
    </lineage>
</organism>
<evidence type="ECO:0000256" key="10">
    <source>
        <dbReference type="SAM" id="MobiDB-lite"/>
    </source>
</evidence>
<evidence type="ECO:0000256" key="6">
    <source>
        <dbReference type="ARBA" id="ARBA00023015"/>
    </source>
</evidence>
<keyword evidence="5" id="KW-0862">Zinc</keyword>
<dbReference type="AlphaFoldDB" id="A0A2U1PPG1"/>
<sequence>MEVELQFTENMIRGKRTKRPRPCSPFDSSNGEHCLEATLSEEDEDMANCLILLAQSVCVSPIIKEEKTDPIRYKTEKINSRKLADITSGNKSGYYVYECKTCNRSFPSFQALGGHRASHKKPKLNTEDKEAESMVSLETNDQNNYNYEKSPSPARAQSPSQAQIRVSAHDSKEQNNKPKVHECSICGSEFLSGQALGGHMRKHRPIHLPINRATSSSIDDNSGDHNHNSVFSLDLNLPPPETMEDIVVQSKFESFKTSSQQQRLMFSSPALVDCPY</sequence>
<dbReference type="PROSITE" id="PS50157">
    <property type="entry name" value="ZINC_FINGER_C2H2_2"/>
    <property type="match status" value="2"/>
</dbReference>
<dbReference type="GO" id="GO:0008270">
    <property type="term" value="F:zinc ion binding"/>
    <property type="evidence" value="ECO:0007669"/>
    <property type="project" value="UniProtKB-KW"/>
</dbReference>
<keyword evidence="3" id="KW-0677">Repeat</keyword>
<gene>
    <name evidence="12" type="ORF">CTI12_AA128940</name>
</gene>
<feature type="compositionally biased region" description="Low complexity" evidence="10">
    <location>
        <begin position="150"/>
        <end position="163"/>
    </location>
</feature>
<proteinExistence type="predicted"/>
<dbReference type="Proteomes" id="UP000245207">
    <property type="component" value="Unassembled WGS sequence"/>
</dbReference>
<comment type="caution">
    <text evidence="12">The sequence shown here is derived from an EMBL/GenBank/DDBJ whole genome shotgun (WGS) entry which is preliminary data.</text>
</comment>
<keyword evidence="2" id="KW-0479">Metal-binding</keyword>
<feature type="compositionally biased region" description="Basic and acidic residues" evidence="10">
    <location>
        <begin position="167"/>
        <end position="179"/>
    </location>
</feature>
<dbReference type="Gene3D" id="3.30.160.60">
    <property type="entry name" value="Classic Zinc Finger"/>
    <property type="match status" value="2"/>
</dbReference>
<dbReference type="PROSITE" id="PS00028">
    <property type="entry name" value="ZINC_FINGER_C2H2_1"/>
    <property type="match status" value="2"/>
</dbReference>
<evidence type="ECO:0000256" key="1">
    <source>
        <dbReference type="ARBA" id="ARBA00004123"/>
    </source>
</evidence>
<evidence type="ECO:0000256" key="5">
    <source>
        <dbReference type="ARBA" id="ARBA00022833"/>
    </source>
</evidence>
<dbReference type="InterPro" id="IPR036236">
    <property type="entry name" value="Znf_C2H2_sf"/>
</dbReference>
<dbReference type="Pfam" id="PF13912">
    <property type="entry name" value="zf-C2H2_6"/>
    <property type="match status" value="2"/>
</dbReference>
<dbReference type="PANTHER" id="PTHR26374">
    <property type="entry name" value="ZINC FINGER PROTEIN ZAT5"/>
    <property type="match status" value="1"/>
</dbReference>